<dbReference type="Proteomes" id="UP001628220">
    <property type="component" value="Unassembled WGS sequence"/>
</dbReference>
<keyword evidence="2" id="KW-1185">Reference proteome</keyword>
<dbReference type="EMBL" id="BAAFSF010000004">
    <property type="protein sequence ID" value="GAB1252094.1"/>
    <property type="molecule type" value="Genomic_DNA"/>
</dbReference>
<sequence length="162" mass="18007">MGILLTVGTSGCRISYSFSGSSIDYNEIRTFSIEDFANRAALVYPPAAPQVTEQLRRLYKQQTRLEEVSSDGDFALEGAIVGYDLAPIAVQEDAFASMTRFTLTISVHFDNKANPKKSFTRNFSAYSDFDSSSLFSSVQDGLLKQLIEDITKQIFNATAEDW</sequence>
<gene>
    <name evidence="1" type="ORF">Tsumi_12000</name>
</gene>
<dbReference type="Pfam" id="PF04390">
    <property type="entry name" value="LptE"/>
    <property type="match status" value="1"/>
</dbReference>
<evidence type="ECO:0008006" key="3">
    <source>
        <dbReference type="Google" id="ProtNLM"/>
    </source>
</evidence>
<proteinExistence type="predicted"/>
<protein>
    <recommendedName>
        <fullName evidence="3">Lipopolysaccharide-assembly</fullName>
    </recommendedName>
</protein>
<evidence type="ECO:0000313" key="1">
    <source>
        <dbReference type="EMBL" id="GAB1252094.1"/>
    </source>
</evidence>
<reference evidence="1 2" key="1">
    <citation type="journal article" date="2025" name="Int. J. Syst. Evol. Microbiol.">
        <title>Desulfovibrio falkowii sp. nov., Porphyromonas miyakawae sp. nov., Mediterraneibacter flintii sp. nov. and Owariibacterium komagatae gen. nov., sp. nov., isolated from human faeces.</title>
        <authorList>
            <person name="Hamaguchi T."/>
            <person name="Ohara M."/>
            <person name="Hisatomi A."/>
            <person name="Sekiguchi K."/>
            <person name="Takeda J.I."/>
            <person name="Ueyama J."/>
            <person name="Ito M."/>
            <person name="Nishiwaki H."/>
            <person name="Ogi T."/>
            <person name="Hirayama M."/>
            <person name="Ohkuma M."/>
            <person name="Sakamoto M."/>
            <person name="Ohno K."/>
        </authorList>
    </citation>
    <scope>NUCLEOTIDE SEQUENCE [LARGE SCALE GENOMIC DNA]</scope>
    <source>
        <strain evidence="1 2">13CB11C</strain>
    </source>
</reference>
<organism evidence="1 2">
    <name type="scientific">Porphyromonas miyakawae</name>
    <dbReference type="NCBI Taxonomy" id="3137470"/>
    <lineage>
        <taxon>Bacteria</taxon>
        <taxon>Pseudomonadati</taxon>
        <taxon>Bacteroidota</taxon>
        <taxon>Bacteroidia</taxon>
        <taxon>Bacteroidales</taxon>
        <taxon>Porphyromonadaceae</taxon>
        <taxon>Porphyromonas</taxon>
    </lineage>
</organism>
<comment type="caution">
    <text evidence="1">The sequence shown here is derived from an EMBL/GenBank/DDBJ whole genome shotgun (WGS) entry which is preliminary data.</text>
</comment>
<evidence type="ECO:0000313" key="2">
    <source>
        <dbReference type="Proteomes" id="UP001628220"/>
    </source>
</evidence>
<dbReference type="InterPro" id="IPR007485">
    <property type="entry name" value="LPS_assembly_LptE"/>
</dbReference>
<accession>A0ABQ0E2Y4</accession>
<name>A0ABQ0E2Y4_9PORP</name>